<evidence type="ECO:0000313" key="3">
    <source>
        <dbReference type="Proteomes" id="UP000004682"/>
    </source>
</evidence>
<organism evidence="2 3">
    <name type="scientific">Burkholderia humptydooensis MSMB43</name>
    <dbReference type="NCBI Taxonomy" id="441157"/>
    <lineage>
        <taxon>Bacteria</taxon>
        <taxon>Pseudomonadati</taxon>
        <taxon>Pseudomonadota</taxon>
        <taxon>Betaproteobacteria</taxon>
        <taxon>Burkholderiales</taxon>
        <taxon>Burkholderiaceae</taxon>
        <taxon>Burkholderia</taxon>
        <taxon>pseudomallei group</taxon>
    </lineage>
</organism>
<reference evidence="3" key="1">
    <citation type="journal article" date="2012" name="J. Bacteriol.">
        <title>Revised Genome Sequence of Burkholderia thailandensis MSMB43 with Improved Annotation.</title>
        <authorList>
            <person name="Zhuo Y."/>
            <person name="Liu L."/>
            <person name="Wang Q."/>
            <person name="Liu X."/>
            <person name="Ren B."/>
            <person name="Liu M."/>
            <person name="Ni P."/>
            <person name="Cheng Y.Q."/>
            <person name="Zhang L."/>
        </authorList>
    </citation>
    <scope>NUCLEOTIDE SEQUENCE [LARGE SCALE GENOMIC DNA]</scope>
    <source>
        <strain evidence="3">MSMB43</strain>
    </source>
</reference>
<proteinExistence type="predicted"/>
<keyword evidence="3" id="KW-1185">Reference proteome</keyword>
<feature type="compositionally biased region" description="Basic and acidic residues" evidence="1">
    <location>
        <begin position="13"/>
        <end position="30"/>
    </location>
</feature>
<accession>A0ABN0GA26</accession>
<gene>
    <name evidence="2" type="ORF">A33K_12739</name>
</gene>
<feature type="region of interest" description="Disordered" evidence="1">
    <location>
        <begin position="1"/>
        <end position="49"/>
    </location>
</feature>
<sequence length="49" mass="5173">MALLPSVVPGRPGADRGRDVMLEPEYEGKSSIRGRMADAVASTSRRTGA</sequence>
<evidence type="ECO:0000256" key="1">
    <source>
        <dbReference type="SAM" id="MobiDB-lite"/>
    </source>
</evidence>
<dbReference type="Proteomes" id="UP000004682">
    <property type="component" value="Unassembled WGS sequence"/>
</dbReference>
<name>A0ABN0GA26_9BURK</name>
<protein>
    <submittedName>
        <fullName evidence="2">Uncharacterized protein</fullName>
    </submittedName>
</protein>
<dbReference type="EMBL" id="JH692061">
    <property type="protein sequence ID" value="EIP89160.1"/>
    <property type="molecule type" value="Genomic_DNA"/>
</dbReference>
<evidence type="ECO:0000313" key="2">
    <source>
        <dbReference type="EMBL" id="EIP89160.1"/>
    </source>
</evidence>